<dbReference type="SUPFAM" id="SSF53756">
    <property type="entry name" value="UDP-Glycosyltransferase/glycogen phosphorylase"/>
    <property type="match status" value="1"/>
</dbReference>
<dbReference type="PANTHER" id="PTHR39517:SF1">
    <property type="entry name" value="LIPID-A-DISACCHARIDE SYNTHASE"/>
    <property type="match status" value="1"/>
</dbReference>
<dbReference type="PATRIC" id="fig|179408.3.peg.2377"/>
<dbReference type="EMBL" id="CP003614">
    <property type="protein sequence ID" value="AFZ06431.1"/>
    <property type="molecule type" value="Genomic_DNA"/>
</dbReference>
<keyword evidence="2" id="KW-1185">Reference proteome</keyword>
<organism evidence="1 2">
    <name type="scientific">Phormidium nigroviride PCC 7112</name>
    <dbReference type="NCBI Taxonomy" id="179408"/>
    <lineage>
        <taxon>Bacteria</taxon>
        <taxon>Bacillati</taxon>
        <taxon>Cyanobacteriota</taxon>
        <taxon>Cyanophyceae</taxon>
        <taxon>Oscillatoriophycideae</taxon>
        <taxon>Oscillatoriales</taxon>
        <taxon>Oscillatoriaceae</taxon>
        <taxon>Phormidium</taxon>
    </lineage>
</organism>
<dbReference type="eggNOG" id="COG4370">
    <property type="taxonomic scope" value="Bacteria"/>
</dbReference>
<dbReference type="Proteomes" id="UP000010478">
    <property type="component" value="Chromosome"/>
</dbReference>
<evidence type="ECO:0008006" key="3">
    <source>
        <dbReference type="Google" id="ProtNLM"/>
    </source>
</evidence>
<proteinExistence type="predicted"/>
<dbReference type="STRING" id="179408.Osc7112_1953"/>
<dbReference type="AlphaFoldDB" id="K9VEP9"/>
<evidence type="ECO:0000313" key="1">
    <source>
        <dbReference type="EMBL" id="AFZ06431.1"/>
    </source>
</evidence>
<accession>K9VEP9</accession>
<name>K9VEP9_9CYAN</name>
<dbReference type="NCBIfam" id="TIGR03492">
    <property type="entry name" value="lipid-A-disaccharide synthase-related protein"/>
    <property type="match status" value="1"/>
</dbReference>
<gene>
    <name evidence="1" type="ORF">Osc7112_1953</name>
</gene>
<reference evidence="1 2" key="1">
    <citation type="submission" date="2012-05" db="EMBL/GenBank/DDBJ databases">
        <title>Finished chromosome of genome of Oscillatoria sp. PCC 7112.</title>
        <authorList>
            <consortium name="US DOE Joint Genome Institute"/>
            <person name="Gugger M."/>
            <person name="Coursin T."/>
            <person name="Rippka R."/>
            <person name="Tandeau De Marsac N."/>
            <person name="Huntemann M."/>
            <person name="Wei C.-L."/>
            <person name="Han J."/>
            <person name="Detter J.C."/>
            <person name="Han C."/>
            <person name="Tapia R."/>
            <person name="Davenport K."/>
            <person name="Daligault H."/>
            <person name="Erkkila T."/>
            <person name="Gu W."/>
            <person name="Munk A.C.C."/>
            <person name="Teshima H."/>
            <person name="Xu Y."/>
            <person name="Chain P."/>
            <person name="Chen A."/>
            <person name="Krypides N."/>
            <person name="Mavromatis K."/>
            <person name="Markowitz V."/>
            <person name="Szeto E."/>
            <person name="Ivanova N."/>
            <person name="Mikhailova N."/>
            <person name="Ovchinnikova G."/>
            <person name="Pagani I."/>
            <person name="Pati A."/>
            <person name="Goodwin L."/>
            <person name="Peters L."/>
            <person name="Pitluck S."/>
            <person name="Woyke T."/>
            <person name="Kerfeld C."/>
        </authorList>
    </citation>
    <scope>NUCLEOTIDE SEQUENCE [LARGE SCALE GENOMIC DNA]</scope>
    <source>
        <strain evidence="1 2">PCC 7112</strain>
    </source>
</reference>
<protein>
    <recommendedName>
        <fullName evidence="3">Lipid-A-disaccharide synthase</fullName>
    </recommendedName>
</protein>
<dbReference type="InterPro" id="IPR019994">
    <property type="entry name" value="Lipid-A-disac_synthase-rel_put"/>
</dbReference>
<sequence length="402" mass="43116">MKSKGILFLSNGHGEDAINCQILKALRASGANVDVSAMPVVGDGAAYSRSAVPIIGPTSQMPSGGVFYMNPLFFLKDIGAGLIALTWQQLQAVWRHSRHCNLVVATGDIVAAAIARASNRPYIIFLSAHSSYYEGRVNLGLILWHLLCSDKCLAVFTRDALTAADLNRQGLNKAQFVGNPVMDNLNSTGKDLQLIPGVRTIALLPGSRLREATDNLVLLLELVKEIASNSTVPVQFRAALVPALMPQLDDIAARSGWQHRSGKLIFPAIKRSFCEEKLVEVMCWADAFADILQQSSLVIGMTGTAVEQAVGLGKPVIAVPGNGPAFTYRFAEAQNRLLGASVQVIGTQPANSHIIKEAAVAVDRTLQDDKYLASCIQNGLERMGRSGGSIKIANYAANYLGY</sequence>
<dbReference type="PANTHER" id="PTHR39517">
    <property type="entry name" value="SLL0192 PROTEIN"/>
    <property type="match status" value="1"/>
</dbReference>
<dbReference type="HOGENOM" id="CLU_035659_0_0_3"/>
<dbReference type="KEGG" id="oni:Osc7112_1953"/>
<dbReference type="RefSeq" id="WP_015175742.1">
    <property type="nucleotide sequence ID" value="NC_019729.1"/>
</dbReference>
<dbReference type="OrthoDB" id="29253at2"/>
<evidence type="ECO:0000313" key="2">
    <source>
        <dbReference type="Proteomes" id="UP000010478"/>
    </source>
</evidence>